<organism evidence="5 6">
    <name type="scientific">Candidatus Ryanbacteria bacterium RIFCSPHIGHO2_01_FULL_45_22</name>
    <dbReference type="NCBI Taxonomy" id="1802114"/>
    <lineage>
        <taxon>Bacteria</taxon>
        <taxon>Candidatus Ryaniibacteriota</taxon>
    </lineage>
</organism>
<dbReference type="PRINTS" id="PR00332">
    <property type="entry name" value="HISTRIAD"/>
</dbReference>
<evidence type="ECO:0000256" key="1">
    <source>
        <dbReference type="PIRSR" id="PIRSR601310-1"/>
    </source>
</evidence>
<dbReference type="PANTHER" id="PTHR23089">
    <property type="entry name" value="HISTIDINE TRIAD HIT PROTEIN"/>
    <property type="match status" value="1"/>
</dbReference>
<evidence type="ECO:0000259" key="4">
    <source>
        <dbReference type="PROSITE" id="PS51084"/>
    </source>
</evidence>
<protein>
    <submittedName>
        <fullName evidence="5">Histidine triad nucleotide-binding protein</fullName>
    </submittedName>
</protein>
<dbReference type="InterPro" id="IPR001310">
    <property type="entry name" value="Histidine_triad_HIT"/>
</dbReference>
<dbReference type="STRING" id="1802114.A2719_00685"/>
<dbReference type="Pfam" id="PF11969">
    <property type="entry name" value="DcpS_C"/>
    <property type="match status" value="1"/>
</dbReference>
<evidence type="ECO:0000313" key="5">
    <source>
        <dbReference type="EMBL" id="OGZ43199.1"/>
    </source>
</evidence>
<feature type="domain" description="HIT" evidence="4">
    <location>
        <begin position="9"/>
        <end position="116"/>
    </location>
</feature>
<feature type="short sequence motif" description="Histidine triad motif" evidence="2 3">
    <location>
        <begin position="100"/>
        <end position="104"/>
    </location>
</feature>
<sequence length="116" mass="12887">MVIMQADCIFCDIVLGKRSAEVIKQTGGLVVFKDIKPKAPIHLLIIPKKHVKSIIELVGEDRELVSDMVYMAKDMAEEQGLQGYRLSINVGREGGQVVDHLHLHLLGGWNTSQPDL</sequence>
<dbReference type="Gene3D" id="3.30.428.10">
    <property type="entry name" value="HIT-like"/>
    <property type="match status" value="1"/>
</dbReference>
<dbReference type="EMBL" id="MHNK01000019">
    <property type="protein sequence ID" value="OGZ43199.1"/>
    <property type="molecule type" value="Genomic_DNA"/>
</dbReference>
<evidence type="ECO:0000313" key="6">
    <source>
        <dbReference type="Proteomes" id="UP000177480"/>
    </source>
</evidence>
<evidence type="ECO:0000256" key="2">
    <source>
        <dbReference type="PIRSR" id="PIRSR601310-3"/>
    </source>
</evidence>
<dbReference type="InterPro" id="IPR019808">
    <property type="entry name" value="Histidine_triad_CS"/>
</dbReference>
<evidence type="ECO:0000256" key="3">
    <source>
        <dbReference type="PROSITE-ProRule" id="PRU00464"/>
    </source>
</evidence>
<dbReference type="Proteomes" id="UP000177480">
    <property type="component" value="Unassembled WGS sequence"/>
</dbReference>
<dbReference type="GO" id="GO:0003824">
    <property type="term" value="F:catalytic activity"/>
    <property type="evidence" value="ECO:0007669"/>
    <property type="project" value="InterPro"/>
</dbReference>
<proteinExistence type="predicted"/>
<dbReference type="PROSITE" id="PS51084">
    <property type="entry name" value="HIT_2"/>
    <property type="match status" value="1"/>
</dbReference>
<gene>
    <name evidence="5" type="ORF">A2719_00685</name>
</gene>
<dbReference type="AlphaFoldDB" id="A0A1G2FYR6"/>
<dbReference type="SUPFAM" id="SSF54197">
    <property type="entry name" value="HIT-like"/>
    <property type="match status" value="1"/>
</dbReference>
<reference evidence="5 6" key="1">
    <citation type="journal article" date="2016" name="Nat. Commun.">
        <title>Thousands of microbial genomes shed light on interconnected biogeochemical processes in an aquifer system.</title>
        <authorList>
            <person name="Anantharaman K."/>
            <person name="Brown C.T."/>
            <person name="Hug L.A."/>
            <person name="Sharon I."/>
            <person name="Castelle C.J."/>
            <person name="Probst A.J."/>
            <person name="Thomas B.C."/>
            <person name="Singh A."/>
            <person name="Wilkins M.J."/>
            <person name="Karaoz U."/>
            <person name="Brodie E.L."/>
            <person name="Williams K.H."/>
            <person name="Hubbard S.S."/>
            <person name="Banfield J.F."/>
        </authorList>
    </citation>
    <scope>NUCLEOTIDE SEQUENCE [LARGE SCALE GENOMIC DNA]</scope>
</reference>
<feature type="active site" description="Tele-AMP-histidine intermediate" evidence="1">
    <location>
        <position position="102"/>
    </location>
</feature>
<dbReference type="InterPro" id="IPR011146">
    <property type="entry name" value="HIT-like"/>
</dbReference>
<accession>A0A1G2FYR6</accession>
<name>A0A1G2FYR6_9BACT</name>
<dbReference type="InterPro" id="IPR036265">
    <property type="entry name" value="HIT-like_sf"/>
</dbReference>
<comment type="caution">
    <text evidence="5">The sequence shown here is derived from an EMBL/GenBank/DDBJ whole genome shotgun (WGS) entry which is preliminary data.</text>
</comment>
<dbReference type="PROSITE" id="PS00892">
    <property type="entry name" value="HIT_1"/>
    <property type="match status" value="1"/>
</dbReference>